<dbReference type="InterPro" id="IPR036696">
    <property type="entry name" value="YdfO-like_sf"/>
</dbReference>
<dbReference type="OrthoDB" id="4625048at2"/>
<comment type="caution">
    <text evidence="1">The sequence shown here is derived from an EMBL/GenBank/DDBJ whole genome shotgun (WGS) entry which is preliminary data.</text>
</comment>
<sequence>MNLKTIKETVEKTLSAQITFPQVVGILLQEGIESYHVDYVRSENRYYTSEGETHLEPVPHDFSAAALEFSAEDVRKTIKRVQAGEINYIEFSKEVLKAGCVYYIAYLKGKKVIYFGREGEFHIEEFPKK</sequence>
<protein>
    <submittedName>
        <fullName evidence="1">DUF1398 domain-containing protein</fullName>
    </submittedName>
</protein>
<evidence type="ECO:0000313" key="1">
    <source>
        <dbReference type="EMBL" id="TGN19996.1"/>
    </source>
</evidence>
<proteinExistence type="predicted"/>
<organism evidence="1 2">
    <name type="scientific">Leptospira idonii</name>
    <dbReference type="NCBI Taxonomy" id="1193500"/>
    <lineage>
        <taxon>Bacteria</taxon>
        <taxon>Pseudomonadati</taxon>
        <taxon>Spirochaetota</taxon>
        <taxon>Spirochaetia</taxon>
        <taxon>Leptospirales</taxon>
        <taxon>Leptospiraceae</taxon>
        <taxon>Leptospira</taxon>
    </lineage>
</organism>
<dbReference type="AlphaFoldDB" id="A0A4V3JYG6"/>
<dbReference type="EMBL" id="RQHW01000018">
    <property type="protein sequence ID" value="TGN19996.1"/>
    <property type="molecule type" value="Genomic_DNA"/>
</dbReference>
<dbReference type="SUPFAM" id="SSF160419">
    <property type="entry name" value="YdfO-like"/>
    <property type="match status" value="2"/>
</dbReference>
<dbReference type="Pfam" id="PF07166">
    <property type="entry name" value="DUF1398"/>
    <property type="match status" value="1"/>
</dbReference>
<dbReference type="InterPro" id="IPR009833">
    <property type="entry name" value="DUF1398"/>
</dbReference>
<accession>A0A4V3JYG6</accession>
<name>A0A4V3JYG6_9LEPT</name>
<reference evidence="1" key="1">
    <citation type="journal article" date="2019" name="PLoS Negl. Trop. Dis.">
        <title>Revisiting the worldwide diversity of Leptospira species in the environment.</title>
        <authorList>
            <person name="Vincent A.T."/>
            <person name="Schiettekatte O."/>
            <person name="Bourhy P."/>
            <person name="Veyrier F.J."/>
            <person name="Picardeau M."/>
        </authorList>
    </citation>
    <scope>NUCLEOTIDE SEQUENCE [LARGE SCALE GENOMIC DNA]</scope>
    <source>
        <strain evidence="1">201300427</strain>
    </source>
</reference>
<dbReference type="Gene3D" id="3.30.1810.10">
    <property type="entry name" value="YdfO-like"/>
    <property type="match status" value="1"/>
</dbReference>
<gene>
    <name evidence="1" type="ORF">EHS15_06370</name>
</gene>
<dbReference type="RefSeq" id="WP_135759714.1">
    <property type="nucleotide sequence ID" value="NZ_RQHW01000018.1"/>
</dbReference>
<dbReference type="Proteomes" id="UP000298058">
    <property type="component" value="Unassembled WGS sequence"/>
</dbReference>
<keyword evidence="2" id="KW-1185">Reference proteome</keyword>
<evidence type="ECO:0000313" key="2">
    <source>
        <dbReference type="Proteomes" id="UP000298058"/>
    </source>
</evidence>